<dbReference type="AlphaFoldDB" id="S2K905"/>
<dbReference type="EMBL" id="KE123945">
    <property type="protein sequence ID" value="EPB88775.1"/>
    <property type="molecule type" value="Genomic_DNA"/>
</dbReference>
<name>S2K905_MUCC1</name>
<dbReference type="VEuPathDB" id="FungiDB:HMPREF1544_04415"/>
<dbReference type="PANTHER" id="PTHR37283">
    <property type="entry name" value="PH DOMAIN-CONTAINING PROTEIN YHR131C"/>
    <property type="match status" value="1"/>
</dbReference>
<dbReference type="PROSITE" id="PS50003">
    <property type="entry name" value="PH_DOMAIN"/>
    <property type="match status" value="1"/>
</dbReference>
<gene>
    <name evidence="3" type="ORF">HMPREF1544_04415</name>
</gene>
<dbReference type="OMA" id="WRDVYME"/>
<feature type="domain" description="PH" evidence="2">
    <location>
        <begin position="185"/>
        <end position="311"/>
    </location>
</feature>
<dbReference type="Proteomes" id="UP000014254">
    <property type="component" value="Unassembled WGS sequence"/>
</dbReference>
<reference evidence="4" key="1">
    <citation type="submission" date="2013-05" db="EMBL/GenBank/DDBJ databases">
        <title>The Genome sequence of Mucor circinelloides f. circinelloides 1006PhL.</title>
        <authorList>
            <consortium name="The Broad Institute Genomics Platform"/>
            <person name="Cuomo C."/>
            <person name="Earl A."/>
            <person name="Findley K."/>
            <person name="Lee S.C."/>
            <person name="Walker B."/>
            <person name="Young S."/>
            <person name="Zeng Q."/>
            <person name="Gargeya S."/>
            <person name="Fitzgerald M."/>
            <person name="Haas B."/>
            <person name="Abouelleil A."/>
            <person name="Allen A.W."/>
            <person name="Alvarado L."/>
            <person name="Arachchi H.M."/>
            <person name="Berlin A.M."/>
            <person name="Chapman S.B."/>
            <person name="Gainer-Dewar J."/>
            <person name="Goldberg J."/>
            <person name="Griggs A."/>
            <person name="Gujja S."/>
            <person name="Hansen M."/>
            <person name="Howarth C."/>
            <person name="Imamovic A."/>
            <person name="Ireland A."/>
            <person name="Larimer J."/>
            <person name="McCowan C."/>
            <person name="Murphy C."/>
            <person name="Pearson M."/>
            <person name="Poon T.W."/>
            <person name="Priest M."/>
            <person name="Roberts A."/>
            <person name="Saif S."/>
            <person name="Shea T."/>
            <person name="Sisk P."/>
            <person name="Sykes S."/>
            <person name="Wortman J."/>
            <person name="Nusbaum C."/>
            <person name="Birren B."/>
        </authorList>
    </citation>
    <scope>NUCLEOTIDE SEQUENCE [LARGE SCALE GENOMIC DNA]</scope>
    <source>
        <strain evidence="4">1006PhL</strain>
    </source>
</reference>
<dbReference type="Pfam" id="PF15410">
    <property type="entry name" value="PH_9"/>
    <property type="match status" value="1"/>
</dbReference>
<accession>S2K905</accession>
<protein>
    <recommendedName>
        <fullName evidence="2">PH domain-containing protein</fullName>
    </recommendedName>
</protein>
<dbReference type="SUPFAM" id="SSF50729">
    <property type="entry name" value="PH domain-like"/>
    <property type="match status" value="1"/>
</dbReference>
<dbReference type="InParanoid" id="S2K905"/>
<evidence type="ECO:0000259" key="2">
    <source>
        <dbReference type="PROSITE" id="PS50003"/>
    </source>
</evidence>
<dbReference type="InterPro" id="IPR011993">
    <property type="entry name" value="PH-like_dom_sf"/>
</dbReference>
<dbReference type="STRING" id="1220926.S2K905"/>
<feature type="region of interest" description="Disordered" evidence="1">
    <location>
        <begin position="31"/>
        <end position="55"/>
    </location>
</feature>
<evidence type="ECO:0000313" key="4">
    <source>
        <dbReference type="Proteomes" id="UP000014254"/>
    </source>
</evidence>
<keyword evidence="4" id="KW-1185">Reference proteome</keyword>
<evidence type="ECO:0000313" key="3">
    <source>
        <dbReference type="EMBL" id="EPB88775.1"/>
    </source>
</evidence>
<dbReference type="InterPro" id="IPR001849">
    <property type="entry name" value="PH_domain"/>
</dbReference>
<proteinExistence type="predicted"/>
<dbReference type="Gene3D" id="2.30.29.30">
    <property type="entry name" value="Pleckstrin-homology domain (PH domain)/Phosphotyrosine-binding domain (PTB)"/>
    <property type="match status" value="1"/>
</dbReference>
<dbReference type="SMART" id="SM00233">
    <property type="entry name" value="PH"/>
    <property type="match status" value="1"/>
</dbReference>
<feature type="compositionally biased region" description="Low complexity" evidence="1">
    <location>
        <begin position="31"/>
        <end position="44"/>
    </location>
</feature>
<dbReference type="InterPro" id="IPR041681">
    <property type="entry name" value="PH_9"/>
</dbReference>
<sequence>MEMTDEKDFKLFGIRKQRDCQKLSQIAQSIRRSSLTSSISSFSQSEDEDNEEGSFLTPEFAQQQQDDDIPHLALDENEDAVVDDLKIVEGVMQKIISIAATTEVDDVQQTWPNSIKGSAPKVRFAIDPPKYDNSRRFSLPSLKPPEYCEYILDKRRRNSCDGASNAVSNKRTMEGKEALPTYSCTVQKMGKASAKIEFDSPGARPRRRRWRDVYMELQGTVLKIYEAKNTSSSLGGYHYLPTMAPYYQQSASYTPLVNLSLSNAKVESAIDYTKKPNVFRITTEDGPQILFHVQTRAAVLLWTEKISSGINIAVDLEHQHMPKFNTTVSFEESAASNSHNSPIRQSYRGWVLEERQRRDQETYDALL</sequence>
<evidence type="ECO:0000256" key="1">
    <source>
        <dbReference type="SAM" id="MobiDB-lite"/>
    </source>
</evidence>
<organism evidence="3 4">
    <name type="scientific">Mucor circinelloides f. circinelloides (strain 1006PhL)</name>
    <name type="common">Mucormycosis agent</name>
    <name type="synonym">Calyptromyces circinelloides</name>
    <dbReference type="NCBI Taxonomy" id="1220926"/>
    <lineage>
        <taxon>Eukaryota</taxon>
        <taxon>Fungi</taxon>
        <taxon>Fungi incertae sedis</taxon>
        <taxon>Mucoromycota</taxon>
        <taxon>Mucoromycotina</taxon>
        <taxon>Mucoromycetes</taxon>
        <taxon>Mucorales</taxon>
        <taxon>Mucorineae</taxon>
        <taxon>Mucoraceae</taxon>
        <taxon>Mucor</taxon>
    </lineage>
</organism>
<dbReference type="PANTHER" id="PTHR37283:SF1">
    <property type="entry name" value="PH DOMAIN-CONTAINING PROTEIN YHR131C"/>
    <property type="match status" value="1"/>
</dbReference>
<dbReference type="OrthoDB" id="5865767at2759"/>